<feature type="domain" description="Peptidase M24 C-terminal" evidence="9">
    <location>
        <begin position="560"/>
        <end position="623"/>
    </location>
</feature>
<comment type="cofactor">
    <cofactor evidence="1">
        <name>Mn(2+)</name>
        <dbReference type="ChEBI" id="CHEBI:29035"/>
    </cofactor>
</comment>
<dbReference type="PANTHER" id="PTHR43763">
    <property type="entry name" value="XAA-PRO AMINOPEPTIDASE 1"/>
    <property type="match status" value="1"/>
</dbReference>
<dbReference type="CDD" id="cd01085">
    <property type="entry name" value="APP"/>
    <property type="match status" value="1"/>
</dbReference>
<dbReference type="Proteomes" id="UP001151582">
    <property type="component" value="Unassembled WGS sequence"/>
</dbReference>
<dbReference type="InterPro" id="IPR000587">
    <property type="entry name" value="Creatinase_N"/>
</dbReference>
<dbReference type="OrthoDB" id="9995434at2759"/>
<evidence type="ECO:0000313" key="11">
    <source>
        <dbReference type="Proteomes" id="UP001151582"/>
    </source>
</evidence>
<keyword evidence="11" id="KW-1185">Reference proteome</keyword>
<dbReference type="EMBL" id="JANBQB010000113">
    <property type="protein sequence ID" value="KAJ1981737.1"/>
    <property type="molecule type" value="Genomic_DNA"/>
</dbReference>
<dbReference type="InterPro" id="IPR036005">
    <property type="entry name" value="Creatinase/aminopeptidase-like"/>
</dbReference>
<proteinExistence type="inferred from homology"/>
<evidence type="ECO:0000256" key="4">
    <source>
        <dbReference type="ARBA" id="ARBA00022801"/>
    </source>
</evidence>
<accession>A0A9W8EE04</accession>
<dbReference type="GO" id="GO:0070006">
    <property type="term" value="F:metalloaminopeptidase activity"/>
    <property type="evidence" value="ECO:0007669"/>
    <property type="project" value="InterPro"/>
</dbReference>
<dbReference type="InterPro" id="IPR033740">
    <property type="entry name" value="Pept_M24B"/>
</dbReference>
<keyword evidence="3 6" id="KW-0479">Metal-binding</keyword>
<dbReference type="Gene3D" id="3.90.230.10">
    <property type="entry name" value="Creatinase/methionine aminopeptidase superfamily"/>
    <property type="match status" value="1"/>
</dbReference>
<comment type="similarity">
    <text evidence="2 6">Belongs to the peptidase M24B family.</text>
</comment>
<dbReference type="GO" id="GO:0046872">
    <property type="term" value="F:metal ion binding"/>
    <property type="evidence" value="ECO:0007669"/>
    <property type="project" value="UniProtKB-KW"/>
</dbReference>
<comment type="caution">
    <text evidence="10">The sequence shown here is derived from an EMBL/GenBank/DDBJ whole genome shotgun (WGS) entry which is preliminary data.</text>
</comment>
<evidence type="ECO:0000259" key="9">
    <source>
        <dbReference type="Pfam" id="PF16188"/>
    </source>
</evidence>
<dbReference type="InterPro" id="IPR001131">
    <property type="entry name" value="Peptidase_M24B_aminopep-P_CS"/>
</dbReference>
<dbReference type="Pfam" id="PF16189">
    <property type="entry name" value="Creatinase_N_2"/>
    <property type="match status" value="1"/>
</dbReference>
<evidence type="ECO:0008006" key="12">
    <source>
        <dbReference type="Google" id="ProtNLM"/>
    </source>
</evidence>
<reference evidence="10" key="1">
    <citation type="submission" date="2022-07" db="EMBL/GenBank/DDBJ databases">
        <title>Phylogenomic reconstructions and comparative analyses of Kickxellomycotina fungi.</title>
        <authorList>
            <person name="Reynolds N.K."/>
            <person name="Stajich J.E."/>
            <person name="Barry K."/>
            <person name="Grigoriev I.V."/>
            <person name="Crous P."/>
            <person name="Smith M.E."/>
        </authorList>
    </citation>
    <scope>NUCLEOTIDE SEQUENCE</scope>
    <source>
        <strain evidence="10">RSA 567</strain>
    </source>
</reference>
<dbReference type="InterPro" id="IPR032416">
    <property type="entry name" value="Peptidase_M24_C"/>
</dbReference>
<gene>
    <name evidence="10" type="ORF">H4R34_001950</name>
</gene>
<dbReference type="Pfam" id="PF16188">
    <property type="entry name" value="Peptidase_M24_C"/>
    <property type="match status" value="1"/>
</dbReference>
<organism evidence="10 11">
    <name type="scientific">Dimargaris verticillata</name>
    <dbReference type="NCBI Taxonomy" id="2761393"/>
    <lineage>
        <taxon>Eukaryota</taxon>
        <taxon>Fungi</taxon>
        <taxon>Fungi incertae sedis</taxon>
        <taxon>Zoopagomycota</taxon>
        <taxon>Kickxellomycotina</taxon>
        <taxon>Dimargaritomycetes</taxon>
        <taxon>Dimargaritales</taxon>
        <taxon>Dimargaritaceae</taxon>
        <taxon>Dimargaris</taxon>
    </lineage>
</organism>
<name>A0A9W8EE04_9FUNG</name>
<dbReference type="InterPro" id="IPR000994">
    <property type="entry name" value="Pept_M24"/>
</dbReference>
<dbReference type="InterPro" id="IPR050422">
    <property type="entry name" value="X-Pro_aminopeptidase_P"/>
</dbReference>
<feature type="domain" description="Peptidase M24" evidence="7">
    <location>
        <begin position="328"/>
        <end position="548"/>
    </location>
</feature>
<evidence type="ECO:0000256" key="5">
    <source>
        <dbReference type="ARBA" id="ARBA00023211"/>
    </source>
</evidence>
<evidence type="ECO:0000256" key="3">
    <source>
        <dbReference type="ARBA" id="ARBA00022723"/>
    </source>
</evidence>
<evidence type="ECO:0000256" key="1">
    <source>
        <dbReference type="ARBA" id="ARBA00001936"/>
    </source>
</evidence>
<dbReference type="GO" id="GO:0005737">
    <property type="term" value="C:cytoplasm"/>
    <property type="evidence" value="ECO:0007669"/>
    <property type="project" value="UniProtKB-ARBA"/>
</dbReference>
<dbReference type="InterPro" id="IPR029149">
    <property type="entry name" value="Creatin/AminoP/Spt16_N"/>
</dbReference>
<dbReference type="Pfam" id="PF00557">
    <property type="entry name" value="Peptidase_M24"/>
    <property type="match status" value="1"/>
</dbReference>
<dbReference type="FunFam" id="3.40.350.10:FF:000003">
    <property type="entry name" value="Xaa-pro aminopeptidase P"/>
    <property type="match status" value="1"/>
</dbReference>
<dbReference type="AlphaFoldDB" id="A0A9W8EE04"/>
<feature type="domain" description="Creatinase N-terminal" evidence="8">
    <location>
        <begin position="21"/>
        <end position="161"/>
    </location>
</feature>
<sequence length="623" mass="68223">MSATSPKLSAAAKKVVPTGDRLTALRAQMATKDLNLHAYVIPSEDAHQSEYIAACDGRRAYISGFDGSAGCAVVGLETAAMFTDGRYFLQASQQMDSNWTLMKQGMPGIPTWQQYLCSEFPKGSRIGVDPKLIAAAEVSKLRDRLAVVESELVPISHNLIDQVWTDRPAPPMEQVFVLPTKYAGQSYDDKVAQIRQYLADKEAYGFIVSALDEIAWLFNLRGSDIPFNPVFFSYALVTQSSAVLYIDAAKLTTEAQSHLAAMVTLKPYAAVFDDVSQTSLTAQQAQMPLLAGQGASWALVQAAGEGNIQTVVSPILNAKAIKNATELEGMRQAHIRDAAALVSYFAWLEDQLVFQGQDGKISETEGAEKLEQFRAQQDLNVGLSFDTISSIGANGAIIHYKPEHGSDAMINLSEVYLCDSGGQYYDGTTDVTRTLHFGTPSAWERECFTRVLQGHIALDVAVFPKGTSGYLLDPLARRPLWAVGLDYRHGTGHGVGSFLNVHEGPHGIGTRASYNAVPLAPGMTVTNEPGYYEDGKFGIRIENVLLVKNADTQNNFGDKGYLGFENLTMVPMQRKMIVASMLSEQERNWVNQFHQECLAKVGPLLQQKNPMAYQWLVRETAPL</sequence>
<evidence type="ECO:0000313" key="10">
    <source>
        <dbReference type="EMBL" id="KAJ1981737.1"/>
    </source>
</evidence>
<dbReference type="SUPFAM" id="SSF55920">
    <property type="entry name" value="Creatinase/aminopeptidase"/>
    <property type="match status" value="1"/>
</dbReference>
<evidence type="ECO:0000256" key="2">
    <source>
        <dbReference type="ARBA" id="ARBA00008766"/>
    </source>
</evidence>
<dbReference type="FunFam" id="3.90.230.10:FF:000007">
    <property type="entry name" value="Xaa-Pro aminopeptidase P"/>
    <property type="match status" value="1"/>
</dbReference>
<dbReference type="Gene3D" id="3.40.350.10">
    <property type="entry name" value="Creatinase/prolidase N-terminal domain"/>
    <property type="match status" value="2"/>
</dbReference>
<dbReference type="SUPFAM" id="SSF53092">
    <property type="entry name" value="Creatinase/prolidase N-terminal domain"/>
    <property type="match status" value="1"/>
</dbReference>
<keyword evidence="4" id="KW-0378">Hydrolase</keyword>
<dbReference type="PROSITE" id="PS00491">
    <property type="entry name" value="PROLINE_PEPTIDASE"/>
    <property type="match status" value="1"/>
</dbReference>
<evidence type="ECO:0000259" key="8">
    <source>
        <dbReference type="Pfam" id="PF01321"/>
    </source>
</evidence>
<evidence type="ECO:0000259" key="7">
    <source>
        <dbReference type="Pfam" id="PF00557"/>
    </source>
</evidence>
<protein>
    <recommendedName>
        <fullName evidence="12">Creatinase/aminopeptidase</fullName>
    </recommendedName>
</protein>
<dbReference type="PANTHER" id="PTHR43763:SF6">
    <property type="entry name" value="XAA-PRO AMINOPEPTIDASE 1"/>
    <property type="match status" value="1"/>
</dbReference>
<evidence type="ECO:0000256" key="6">
    <source>
        <dbReference type="RuleBase" id="RU000590"/>
    </source>
</evidence>
<keyword evidence="5" id="KW-0464">Manganese</keyword>
<dbReference type="Pfam" id="PF01321">
    <property type="entry name" value="Creatinase_N"/>
    <property type="match status" value="1"/>
</dbReference>